<proteinExistence type="predicted"/>
<dbReference type="OrthoDB" id="5632at2759"/>
<dbReference type="Proteomes" id="UP000807306">
    <property type="component" value="Unassembled WGS sequence"/>
</dbReference>
<dbReference type="SUPFAM" id="SSF52799">
    <property type="entry name" value="(Phosphotyrosine protein) phosphatases II"/>
    <property type="match status" value="1"/>
</dbReference>
<evidence type="ECO:0000259" key="5">
    <source>
        <dbReference type="PROSITE" id="PS51181"/>
    </source>
</evidence>
<dbReference type="GO" id="GO:0016314">
    <property type="term" value="F:phosphatidylinositol-3,4,5-trisphosphate 3-phosphatase activity"/>
    <property type="evidence" value="ECO:0007669"/>
    <property type="project" value="UniProtKB-EC"/>
</dbReference>
<comment type="caution">
    <text evidence="6">The sequence shown here is derived from an EMBL/GenBank/DDBJ whole genome shotgun (WGS) entry which is preliminary data.</text>
</comment>
<dbReference type="AlphaFoldDB" id="A0A9P6E556"/>
<dbReference type="PROSITE" id="PS51181">
    <property type="entry name" value="PPASE_TENSIN"/>
    <property type="match status" value="1"/>
</dbReference>
<feature type="domain" description="Phosphatase tensin-type" evidence="5">
    <location>
        <begin position="16"/>
        <end position="268"/>
    </location>
</feature>
<feature type="compositionally biased region" description="Basic and acidic residues" evidence="3">
    <location>
        <begin position="341"/>
        <end position="354"/>
    </location>
</feature>
<dbReference type="InterPro" id="IPR016130">
    <property type="entry name" value="Tyr_Pase_AS"/>
</dbReference>
<name>A0A9P6E556_9AGAR</name>
<dbReference type="EC" id="3.1.3.67" evidence="1"/>
<dbReference type="PROSITE" id="PS50056">
    <property type="entry name" value="TYR_PHOSPHATASE_2"/>
    <property type="match status" value="1"/>
</dbReference>
<reference evidence="6" key="1">
    <citation type="submission" date="2020-11" db="EMBL/GenBank/DDBJ databases">
        <authorList>
            <consortium name="DOE Joint Genome Institute"/>
            <person name="Ahrendt S."/>
            <person name="Riley R."/>
            <person name="Andreopoulos W."/>
            <person name="Labutti K."/>
            <person name="Pangilinan J."/>
            <person name="Ruiz-Duenas F.J."/>
            <person name="Barrasa J.M."/>
            <person name="Sanchez-Garcia M."/>
            <person name="Camarero S."/>
            <person name="Miyauchi S."/>
            <person name="Serrano A."/>
            <person name="Linde D."/>
            <person name="Babiker R."/>
            <person name="Drula E."/>
            <person name="Ayuso-Fernandez I."/>
            <person name="Pacheco R."/>
            <person name="Padilla G."/>
            <person name="Ferreira P."/>
            <person name="Barriuso J."/>
            <person name="Kellner H."/>
            <person name="Castanera R."/>
            <person name="Alfaro M."/>
            <person name="Ramirez L."/>
            <person name="Pisabarro A.G."/>
            <person name="Kuo A."/>
            <person name="Tritt A."/>
            <person name="Lipzen A."/>
            <person name="He G."/>
            <person name="Yan M."/>
            <person name="Ng V."/>
            <person name="Cullen D."/>
            <person name="Martin F."/>
            <person name="Rosso M.-N."/>
            <person name="Henrissat B."/>
            <person name="Hibbett D."/>
            <person name="Martinez A.T."/>
            <person name="Grigoriev I.V."/>
        </authorList>
    </citation>
    <scope>NUCLEOTIDE SEQUENCE</scope>
    <source>
        <strain evidence="6">CBS 506.95</strain>
    </source>
</reference>
<evidence type="ECO:0000256" key="2">
    <source>
        <dbReference type="ARBA" id="ARBA00022801"/>
    </source>
</evidence>
<dbReference type="GO" id="GO:0043491">
    <property type="term" value="P:phosphatidylinositol 3-kinase/protein kinase B signal transduction"/>
    <property type="evidence" value="ECO:0007669"/>
    <property type="project" value="TreeGrafter"/>
</dbReference>
<feature type="domain" description="Tyrosine specific protein phosphatases" evidence="4">
    <location>
        <begin position="102"/>
        <end position="144"/>
    </location>
</feature>
<dbReference type="GO" id="GO:0051896">
    <property type="term" value="P:regulation of phosphatidylinositol 3-kinase/protein kinase B signal transduction"/>
    <property type="evidence" value="ECO:0007669"/>
    <property type="project" value="TreeGrafter"/>
</dbReference>
<dbReference type="PANTHER" id="PTHR12305:SF81">
    <property type="entry name" value="PHOSPHATIDYLINOSITOL 3,4,5-TRISPHOSPHATE 3-PHOSPHATASE AND DUAL-SPECIFICITY PROTEIN PHOSPHATASE PTEN"/>
    <property type="match status" value="1"/>
</dbReference>
<dbReference type="GO" id="GO:0042995">
    <property type="term" value="C:cell projection"/>
    <property type="evidence" value="ECO:0007669"/>
    <property type="project" value="TreeGrafter"/>
</dbReference>
<dbReference type="EMBL" id="MU157936">
    <property type="protein sequence ID" value="KAF9522741.1"/>
    <property type="molecule type" value="Genomic_DNA"/>
</dbReference>
<dbReference type="InterPro" id="IPR057023">
    <property type="entry name" value="PTP-SAK"/>
</dbReference>
<dbReference type="GO" id="GO:0005829">
    <property type="term" value="C:cytosol"/>
    <property type="evidence" value="ECO:0007669"/>
    <property type="project" value="TreeGrafter"/>
</dbReference>
<keyword evidence="7" id="KW-1185">Reference proteome</keyword>
<organism evidence="6 7">
    <name type="scientific">Crepidotus variabilis</name>
    <dbReference type="NCBI Taxonomy" id="179855"/>
    <lineage>
        <taxon>Eukaryota</taxon>
        <taxon>Fungi</taxon>
        <taxon>Dikarya</taxon>
        <taxon>Basidiomycota</taxon>
        <taxon>Agaricomycotina</taxon>
        <taxon>Agaricomycetes</taxon>
        <taxon>Agaricomycetidae</taxon>
        <taxon>Agaricales</taxon>
        <taxon>Agaricineae</taxon>
        <taxon>Crepidotaceae</taxon>
        <taxon>Crepidotus</taxon>
    </lineage>
</organism>
<evidence type="ECO:0000256" key="1">
    <source>
        <dbReference type="ARBA" id="ARBA00013015"/>
    </source>
</evidence>
<gene>
    <name evidence="6" type="ORF">CPB83DRAFT_911162</name>
</gene>
<dbReference type="InterPro" id="IPR029023">
    <property type="entry name" value="Tensin_phosphatase"/>
</dbReference>
<evidence type="ECO:0000256" key="3">
    <source>
        <dbReference type="SAM" id="MobiDB-lite"/>
    </source>
</evidence>
<evidence type="ECO:0000313" key="6">
    <source>
        <dbReference type="EMBL" id="KAF9522741.1"/>
    </source>
</evidence>
<dbReference type="Gene3D" id="3.90.190.10">
    <property type="entry name" value="Protein tyrosine phosphatase superfamily"/>
    <property type="match status" value="1"/>
</dbReference>
<dbReference type="GO" id="GO:0005886">
    <property type="term" value="C:plasma membrane"/>
    <property type="evidence" value="ECO:0007669"/>
    <property type="project" value="TreeGrafter"/>
</dbReference>
<dbReference type="PROSITE" id="PS00383">
    <property type="entry name" value="TYR_PHOSPHATASE_1"/>
    <property type="match status" value="1"/>
</dbReference>
<dbReference type="InterPro" id="IPR029021">
    <property type="entry name" value="Prot-tyrosine_phosphatase-like"/>
</dbReference>
<feature type="region of interest" description="Disordered" evidence="3">
    <location>
        <begin position="151"/>
        <end position="188"/>
    </location>
</feature>
<feature type="compositionally biased region" description="Basic and acidic residues" evidence="3">
    <location>
        <begin position="159"/>
        <end position="172"/>
    </location>
</feature>
<dbReference type="Pfam" id="PF22784">
    <property type="entry name" value="PTP-SAK"/>
    <property type="match status" value="1"/>
</dbReference>
<protein>
    <recommendedName>
        <fullName evidence="1">phosphatidylinositol-3,4,5-trisphosphate 3-phosphatase</fullName>
        <ecNumber evidence="1">3.1.3.67</ecNumber>
    </recommendedName>
</protein>
<dbReference type="PANTHER" id="PTHR12305">
    <property type="entry name" value="PHOSPHATASE WITH HOMOLOGY TO TENSIN"/>
    <property type="match status" value="1"/>
</dbReference>
<dbReference type="GO" id="GO:0004725">
    <property type="term" value="F:protein tyrosine phosphatase activity"/>
    <property type="evidence" value="ECO:0007669"/>
    <property type="project" value="TreeGrafter"/>
</dbReference>
<evidence type="ECO:0000313" key="7">
    <source>
        <dbReference type="Proteomes" id="UP000807306"/>
    </source>
</evidence>
<evidence type="ECO:0000259" key="4">
    <source>
        <dbReference type="PROSITE" id="PS50056"/>
    </source>
</evidence>
<dbReference type="GO" id="GO:0048870">
    <property type="term" value="P:cell motility"/>
    <property type="evidence" value="ECO:0007669"/>
    <property type="project" value="TreeGrafter"/>
</dbReference>
<keyword evidence="2" id="KW-0378">Hydrolase</keyword>
<dbReference type="InterPro" id="IPR000387">
    <property type="entry name" value="Tyr_Pase_dom"/>
</dbReference>
<dbReference type="GO" id="GO:0046856">
    <property type="term" value="P:phosphatidylinositol dephosphorylation"/>
    <property type="evidence" value="ECO:0007669"/>
    <property type="project" value="TreeGrafter"/>
</dbReference>
<dbReference type="InterPro" id="IPR051281">
    <property type="entry name" value="Dual-spec_lipid-protein_phosph"/>
</dbReference>
<accession>A0A9P6E556</accession>
<feature type="region of interest" description="Disordered" evidence="3">
    <location>
        <begin position="327"/>
        <end position="356"/>
    </location>
</feature>
<sequence length="680" mass="75557">MTDFVRRLVSGNKARFKDDELDLELDLVYVTDQIIIMGYPAAGMEGLYRNRREDAIRFLEHRHGNNFWVFNFCPIKENSYESSIFGGRVSRYPFPDHHAPPLAIMPLVAREIDAWLNGSSERVAVLHCKAGKGRSGTMACTYLLAHNKASPPQLQRNYSKKDWAKQRMEKTVESVPPDDDPQNPLETTKVSDIDGLAKDSAVAKAPEASKASFTDSLKGVLDLHTARRMKPASDKETDNSKELKVKQGVSIPSQRRFLYYWALLLSHDAPKHIWAVERVKEPSLKIAPFIKSDAPKPKIRLTQLKLRMRETSSMKLGIVRAANKVIEKTGMAKGPNAPSPDGKDREKKDGEKYPSPRSSQVWVSLARYDDRLVDLLEEWEVYTRDETGNMAKRRPESEHLRRGESTEEEVLKEIFSSGKWDKGKMVRSFARLGISGTTGEEKVVDEKEGKIHVYTLTPLSDKRWEGLKHDLSKNDGNDKHDLEKTLEAIDQNATAAGVSRSEANSMYDVTTAGLKGSPNAIGQGSLEQGVVLDAGREIRVKLYMGQVFMGWTWFIPTFHMPQPPPASPSDSSTPPKSTLKLTRADIDFPLGLGSSIIDLEIEMEWIVPQPSPLPQANGDVQGLEVVEPPVRARTEDSKIGTEAEPESTGLAAVVHAATTPEAAGEVLESVVKGKQADDAA</sequence>
<dbReference type="GO" id="GO:0005634">
    <property type="term" value="C:nucleus"/>
    <property type="evidence" value="ECO:0007669"/>
    <property type="project" value="TreeGrafter"/>
</dbReference>